<feature type="transmembrane region" description="Helical" evidence="5">
    <location>
        <begin position="268"/>
        <end position="285"/>
    </location>
</feature>
<sequence>MDKLLLYIIETMKKLQLESILNAFTRKKLISSPTESGLARCLSTLDLTALGIGSTLGVGVYVLAGSVAKNLAGPAVVISFAIAAVASMFAGLCYAEFGARVPKAGSAYVYSYVTMGEFTAFLIGWTLILEYVIGSASVVRGLINLGVVVFVVCAGSVKANVDNWKIDTGCKKEPCGPRGTGGFMPYGIEGIIKGAASCFYGFIGFDCVATAGEEAKNPKKSIPIAIVASLTVVFLAYFGVSAVLTTVLPYYEQDPKAPFPHLFDVIGWNWAKWLVSIGAICGLCSR</sequence>
<dbReference type="InterPro" id="IPR002293">
    <property type="entry name" value="AA/rel_permease1"/>
</dbReference>
<feature type="transmembrane region" description="Helical" evidence="5">
    <location>
        <begin position="107"/>
        <end position="129"/>
    </location>
</feature>
<feature type="transmembrane region" description="Helical" evidence="5">
    <location>
        <begin position="47"/>
        <end position="68"/>
    </location>
</feature>
<evidence type="ECO:0000256" key="1">
    <source>
        <dbReference type="ARBA" id="ARBA00004141"/>
    </source>
</evidence>
<dbReference type="PANTHER" id="PTHR43243">
    <property type="entry name" value="INNER MEMBRANE TRANSPORTER YGJI-RELATED"/>
    <property type="match status" value="1"/>
</dbReference>
<comment type="caution">
    <text evidence="7">The sequence shown here is derived from an EMBL/GenBank/DDBJ whole genome shotgun (WGS) entry which is preliminary data.</text>
</comment>
<evidence type="ECO:0000313" key="8">
    <source>
        <dbReference type="Proteomes" id="UP000786811"/>
    </source>
</evidence>
<dbReference type="Proteomes" id="UP000786811">
    <property type="component" value="Unassembled WGS sequence"/>
</dbReference>
<evidence type="ECO:0000259" key="6">
    <source>
        <dbReference type="Pfam" id="PF00324"/>
    </source>
</evidence>
<reference evidence="7" key="1">
    <citation type="submission" date="2021-04" db="EMBL/GenBank/DDBJ databases">
        <authorList>
            <person name="Chebbi M.A.C M."/>
        </authorList>
    </citation>
    <scope>NUCLEOTIDE SEQUENCE</scope>
</reference>
<feature type="transmembrane region" description="Helical" evidence="5">
    <location>
        <begin position="74"/>
        <end position="95"/>
    </location>
</feature>
<feature type="transmembrane region" description="Helical" evidence="5">
    <location>
        <begin position="224"/>
        <end position="248"/>
    </location>
</feature>
<dbReference type="PANTHER" id="PTHR43243:SF103">
    <property type="entry name" value="LOW AFFINITY CATIONIC AMINO ACID TRANSPORTER 2-LIKE PROTEIN"/>
    <property type="match status" value="1"/>
</dbReference>
<dbReference type="GO" id="GO:0015189">
    <property type="term" value="F:L-lysine transmembrane transporter activity"/>
    <property type="evidence" value="ECO:0007669"/>
    <property type="project" value="TreeGrafter"/>
</dbReference>
<dbReference type="EMBL" id="CAJNRD030001124">
    <property type="protein sequence ID" value="CAG5108584.1"/>
    <property type="molecule type" value="Genomic_DNA"/>
</dbReference>
<dbReference type="Pfam" id="PF00324">
    <property type="entry name" value="AA_permease"/>
    <property type="match status" value="1"/>
</dbReference>
<keyword evidence="2 5" id="KW-0812">Transmembrane</keyword>
<evidence type="ECO:0000313" key="7">
    <source>
        <dbReference type="EMBL" id="CAG5108584.1"/>
    </source>
</evidence>
<evidence type="ECO:0000256" key="5">
    <source>
        <dbReference type="SAM" id="Phobius"/>
    </source>
</evidence>
<name>A0A8J2MTA1_COTCN</name>
<accession>A0A8J2MTA1</accession>
<comment type="subcellular location">
    <subcellularLocation>
        <location evidence="1">Membrane</location>
        <topology evidence="1">Multi-pass membrane protein</topology>
    </subcellularLocation>
</comment>
<gene>
    <name evidence="7" type="ORF">HICCMSTLAB_LOCUS13310</name>
</gene>
<proteinExistence type="predicted"/>
<evidence type="ECO:0000256" key="4">
    <source>
        <dbReference type="ARBA" id="ARBA00023136"/>
    </source>
</evidence>
<dbReference type="OrthoDB" id="3900342at2759"/>
<keyword evidence="8" id="KW-1185">Reference proteome</keyword>
<dbReference type="AlphaFoldDB" id="A0A8J2MTA1"/>
<dbReference type="GO" id="GO:0097638">
    <property type="term" value="P:L-arginine import across plasma membrane"/>
    <property type="evidence" value="ECO:0007669"/>
    <property type="project" value="TreeGrafter"/>
</dbReference>
<feature type="domain" description="Amino acid permease/ SLC12A" evidence="6">
    <location>
        <begin position="48"/>
        <end position="137"/>
    </location>
</feature>
<dbReference type="Gene3D" id="1.20.1740.10">
    <property type="entry name" value="Amino acid/polyamine transporter I"/>
    <property type="match status" value="2"/>
</dbReference>
<dbReference type="InterPro" id="IPR004841">
    <property type="entry name" value="AA-permease/SLC12A_dom"/>
</dbReference>
<dbReference type="GO" id="GO:0061459">
    <property type="term" value="F:L-arginine transmembrane transporter activity"/>
    <property type="evidence" value="ECO:0007669"/>
    <property type="project" value="TreeGrafter"/>
</dbReference>
<feature type="transmembrane region" description="Helical" evidence="5">
    <location>
        <begin position="141"/>
        <end position="161"/>
    </location>
</feature>
<evidence type="ECO:0000256" key="2">
    <source>
        <dbReference type="ARBA" id="ARBA00022692"/>
    </source>
</evidence>
<dbReference type="GO" id="GO:0005886">
    <property type="term" value="C:plasma membrane"/>
    <property type="evidence" value="ECO:0007669"/>
    <property type="project" value="TreeGrafter"/>
</dbReference>
<keyword evidence="3 5" id="KW-1133">Transmembrane helix</keyword>
<dbReference type="Pfam" id="PF13520">
    <property type="entry name" value="AA_permease_2"/>
    <property type="match status" value="1"/>
</dbReference>
<dbReference type="GO" id="GO:0000064">
    <property type="term" value="F:L-ornithine transmembrane transporter activity"/>
    <property type="evidence" value="ECO:0007669"/>
    <property type="project" value="TreeGrafter"/>
</dbReference>
<organism evidence="7 8">
    <name type="scientific">Cotesia congregata</name>
    <name type="common">Parasitoid wasp</name>
    <name type="synonym">Apanteles congregatus</name>
    <dbReference type="NCBI Taxonomy" id="51543"/>
    <lineage>
        <taxon>Eukaryota</taxon>
        <taxon>Metazoa</taxon>
        <taxon>Ecdysozoa</taxon>
        <taxon>Arthropoda</taxon>
        <taxon>Hexapoda</taxon>
        <taxon>Insecta</taxon>
        <taxon>Pterygota</taxon>
        <taxon>Neoptera</taxon>
        <taxon>Endopterygota</taxon>
        <taxon>Hymenoptera</taxon>
        <taxon>Apocrita</taxon>
        <taxon>Ichneumonoidea</taxon>
        <taxon>Braconidae</taxon>
        <taxon>Microgastrinae</taxon>
        <taxon>Cotesia</taxon>
    </lineage>
</organism>
<evidence type="ECO:0000256" key="3">
    <source>
        <dbReference type="ARBA" id="ARBA00022989"/>
    </source>
</evidence>
<protein>
    <submittedName>
        <fullName evidence="7">Similar to slc7a2: Cationic amino acid transporter 2 (Xenopus laevis)</fullName>
    </submittedName>
</protein>
<keyword evidence="4 5" id="KW-0472">Membrane</keyword>